<evidence type="ECO:0000256" key="1">
    <source>
        <dbReference type="SAM" id="MobiDB-lite"/>
    </source>
</evidence>
<accession>A0ABR4C4B0</accession>
<feature type="compositionally biased region" description="Polar residues" evidence="1">
    <location>
        <begin position="112"/>
        <end position="123"/>
    </location>
</feature>
<feature type="compositionally biased region" description="Basic and acidic residues" evidence="1">
    <location>
        <begin position="16"/>
        <end position="27"/>
    </location>
</feature>
<protein>
    <submittedName>
        <fullName evidence="2">Uncharacterized protein</fullName>
    </submittedName>
</protein>
<feature type="region of interest" description="Disordered" evidence="1">
    <location>
        <begin position="1"/>
        <end position="52"/>
    </location>
</feature>
<comment type="caution">
    <text evidence="2">The sequence shown here is derived from an EMBL/GenBank/DDBJ whole genome shotgun (WGS) entry which is preliminary data.</text>
</comment>
<dbReference type="EMBL" id="JAZHXI010000013">
    <property type="protein sequence ID" value="KAL2064542.1"/>
    <property type="molecule type" value="Genomic_DNA"/>
</dbReference>
<evidence type="ECO:0000313" key="3">
    <source>
        <dbReference type="Proteomes" id="UP001595075"/>
    </source>
</evidence>
<sequence>MESKASQDLRAQIIELQKERDHWKSQAERQQGSQISNDAPTVELGMPRVNSDGSRNAMVVDDEPENSVNQDAEVEITERLRLPIQTKVFGLQTDRTPELVLKDQPIHPSVVDDTQSDSSASQIEESHVERNRNAPVGVTGTSVLDTYDFMDDFPRGEWWTSLDEGGGCSRSLDFGVNGFTASLNTGHELLQITAPHSENGVVSIRGSFDDNSDAILARAQRSVGGKSTFGLKWAGDIPSSYNCSDRIAYHGLLNFRWPYKKHVLFCHGLIPGTISSFSFLKEDMVYQILRFKPGQVYHSDSNTKLDRGEITSHPSSPQPEGQLLQHPDALTTGDLPSKDPWNHSCRIELGGMIRPYQSLIPARKPHYVTRLSGNTLSCNIPQQGLQLSFELFMNGEKKALSFASPVEHHDLEVNMMTEASFRLWPGKITTLVGRISLRSETDPPFNVPLPTSDELVEYLGASQTSENATDRVWANRIDMNAEIDYDDFCFSAACLEQILGVTSVPMRHFWRPLQPACKPSGTSASPIDVDADSKLPLTNPDFAGHTSTIDPAKRINLGIAVLPLDGNMRIPTSQTKSDEGFSVTPQIELVSANSEVRPPDEFMPHSSNEFIKNDDRPVPGSVADCIDPDPASIRPSGILGTASAIITPTEARHETNTGNQTSARELVYASDLSSDGSSIMMAKANVLAMDDPDMGIALLANILGNQFVDVQKSFWQIRYLVKAHNFLALPSENLILELNKDTSAFEEPRGLDKVRATYLDRIKFQIHHCLVWMARVELPTGRHTLPTVKPYSRSTNYVRGSIDIENDRTLYPPLAIWFVMQNCPDALPPIFMNTLLESIQNLKTQEIGEFDITSSDHTAKSAILLWYRYACLARIMQHLRDVLGNKDSSMNTDLVENAAVASDLEITEFTKESHAWQSRAEKSMASFRRAPMDSYSDEDEAADRLSFLGVELGFVGEHDVNIPKSCLAQTRRRILNRRPTVYLNPGAPLFGQDGSAKLPITAPWELSCANHHIRLQLWKWRDPEIEHGVDLARKDCLRYRSLNWLFVGSWDTSKSNVSATFWDLDISAMVSATLLDMRTMSGSSDLVFDAAPPERFESKPPHAPSRPSSVAIAPEVAKDGLHTEADRAKPCEKRDFAEDGIADLLRKQLEKQDTLIQTLTKQGNDASEFDWTRWKPQDPFIPDEWIQSLDDTPHLFRPAHTRTIYSFATWS</sequence>
<reference evidence="2 3" key="1">
    <citation type="journal article" date="2024" name="Commun. Biol.">
        <title>Comparative genomic analysis of thermophilic fungi reveals convergent evolutionary adaptations and gene losses.</title>
        <authorList>
            <person name="Steindorff A.S."/>
            <person name="Aguilar-Pontes M.V."/>
            <person name="Robinson A.J."/>
            <person name="Andreopoulos B."/>
            <person name="LaButti K."/>
            <person name="Kuo A."/>
            <person name="Mondo S."/>
            <person name="Riley R."/>
            <person name="Otillar R."/>
            <person name="Haridas S."/>
            <person name="Lipzen A."/>
            <person name="Grimwood J."/>
            <person name="Schmutz J."/>
            <person name="Clum A."/>
            <person name="Reid I.D."/>
            <person name="Moisan M.C."/>
            <person name="Butler G."/>
            <person name="Nguyen T.T.M."/>
            <person name="Dewar K."/>
            <person name="Conant G."/>
            <person name="Drula E."/>
            <person name="Henrissat B."/>
            <person name="Hansel C."/>
            <person name="Singer S."/>
            <person name="Hutchinson M.I."/>
            <person name="de Vries R.P."/>
            <person name="Natvig D.O."/>
            <person name="Powell A.J."/>
            <person name="Tsang A."/>
            <person name="Grigoriev I.V."/>
        </authorList>
    </citation>
    <scope>NUCLEOTIDE SEQUENCE [LARGE SCALE GENOMIC DNA]</scope>
    <source>
        <strain evidence="2 3">CBS 494.80</strain>
    </source>
</reference>
<feature type="region of interest" description="Disordered" evidence="1">
    <location>
        <begin position="302"/>
        <end position="335"/>
    </location>
</feature>
<evidence type="ECO:0000313" key="2">
    <source>
        <dbReference type="EMBL" id="KAL2064542.1"/>
    </source>
</evidence>
<feature type="region of interest" description="Disordered" evidence="1">
    <location>
        <begin position="108"/>
        <end position="132"/>
    </location>
</feature>
<keyword evidence="3" id="KW-1185">Reference proteome</keyword>
<organism evidence="2 3">
    <name type="scientific">Oculimacula yallundae</name>
    <dbReference type="NCBI Taxonomy" id="86028"/>
    <lineage>
        <taxon>Eukaryota</taxon>
        <taxon>Fungi</taxon>
        <taxon>Dikarya</taxon>
        <taxon>Ascomycota</taxon>
        <taxon>Pezizomycotina</taxon>
        <taxon>Leotiomycetes</taxon>
        <taxon>Helotiales</taxon>
        <taxon>Ploettnerulaceae</taxon>
        <taxon>Oculimacula</taxon>
    </lineage>
</organism>
<proteinExistence type="predicted"/>
<feature type="region of interest" description="Disordered" evidence="1">
    <location>
        <begin position="596"/>
        <end position="616"/>
    </location>
</feature>
<feature type="compositionally biased region" description="Polar residues" evidence="1">
    <location>
        <begin position="28"/>
        <end position="39"/>
    </location>
</feature>
<name>A0ABR4C4B0_9HELO</name>
<gene>
    <name evidence="2" type="ORF">VTL71DRAFT_3679</name>
</gene>
<dbReference type="Proteomes" id="UP001595075">
    <property type="component" value="Unassembled WGS sequence"/>
</dbReference>